<accession>A0A1Y0EMM8</accession>
<name>A0A1Y0EMM8_9BURK</name>
<proteinExistence type="predicted"/>
<organism evidence="1 2">
    <name type="scientific">Comamonas serinivorans</name>
    <dbReference type="NCBI Taxonomy" id="1082851"/>
    <lineage>
        <taxon>Bacteria</taxon>
        <taxon>Pseudomonadati</taxon>
        <taxon>Pseudomonadota</taxon>
        <taxon>Betaproteobacteria</taxon>
        <taxon>Burkholderiales</taxon>
        <taxon>Comamonadaceae</taxon>
        <taxon>Comamonas</taxon>
    </lineage>
</organism>
<dbReference type="RefSeq" id="WP_087279824.1">
    <property type="nucleotide sequence ID" value="NZ_CP021455.1"/>
</dbReference>
<keyword evidence="2" id="KW-1185">Reference proteome</keyword>
<dbReference type="KEGG" id="cser:CCO03_08515"/>
<dbReference type="Proteomes" id="UP000196138">
    <property type="component" value="Chromosome"/>
</dbReference>
<evidence type="ECO:0000313" key="1">
    <source>
        <dbReference type="EMBL" id="ARU04711.1"/>
    </source>
</evidence>
<protein>
    <submittedName>
        <fullName evidence="1">Uncharacterized protein</fullName>
    </submittedName>
</protein>
<evidence type="ECO:0000313" key="2">
    <source>
        <dbReference type="Proteomes" id="UP000196138"/>
    </source>
</evidence>
<gene>
    <name evidence="1" type="ORF">CCO03_08515</name>
</gene>
<dbReference type="EMBL" id="CP021455">
    <property type="protein sequence ID" value="ARU04711.1"/>
    <property type="molecule type" value="Genomic_DNA"/>
</dbReference>
<dbReference type="AlphaFoldDB" id="A0A1Y0EMM8"/>
<sequence length="78" mass="8393">MNAVVSKGTLEGIAVFLQVEGKLYWAPITEQMSMLFVGMIPAYQPNSKAIGLIEVPDNAAQKVFQAQELINAKLKGAA</sequence>
<reference evidence="1 2" key="1">
    <citation type="submission" date="2017-05" db="EMBL/GenBank/DDBJ databases">
        <authorList>
            <person name="Song R."/>
            <person name="Chenine A.L."/>
            <person name="Ruprecht R.M."/>
        </authorList>
    </citation>
    <scope>NUCLEOTIDE SEQUENCE [LARGE SCALE GENOMIC DNA]</scope>
    <source>
        <strain evidence="1 2">DSM 26136</strain>
    </source>
</reference>